<comment type="caution">
    <text evidence="4">The sequence shown here is derived from an EMBL/GenBank/DDBJ whole genome shotgun (WGS) entry which is preliminary data.</text>
</comment>
<dbReference type="SUPFAM" id="SSF51735">
    <property type="entry name" value="NAD(P)-binding Rossmann-fold domains"/>
    <property type="match status" value="1"/>
</dbReference>
<evidence type="ECO:0000259" key="3">
    <source>
        <dbReference type="Pfam" id="PF01408"/>
    </source>
</evidence>
<evidence type="ECO:0000313" key="4">
    <source>
        <dbReference type="EMBL" id="MEA5453816.1"/>
    </source>
</evidence>
<feature type="domain" description="Gfo/Idh/MocA-like oxidoreductase N-terminal" evidence="3">
    <location>
        <begin position="8"/>
        <end position="124"/>
    </location>
</feature>
<gene>
    <name evidence="4" type="ORF">SPF06_03690</name>
</gene>
<dbReference type="RefSeq" id="WP_323277565.1">
    <property type="nucleotide sequence ID" value="NZ_JAYGGQ010000001.1"/>
</dbReference>
<keyword evidence="1" id="KW-0560">Oxidoreductase</keyword>
<evidence type="ECO:0000256" key="2">
    <source>
        <dbReference type="SAM" id="MobiDB-lite"/>
    </source>
</evidence>
<protein>
    <submittedName>
        <fullName evidence="4">Gfo/Idh/MocA family oxidoreductase</fullName>
    </submittedName>
</protein>
<feature type="region of interest" description="Disordered" evidence="2">
    <location>
        <begin position="390"/>
        <end position="423"/>
    </location>
</feature>
<name>A0ABU5T3V0_9MICC</name>
<sequence length="423" mass="45867">MTQPTQFSLGIVGAGQFSGQFSKLFQAHPYVSSVYVTDVLSERAEALVEQQGLSGTFPSFEAMLESDVDAIAIFTQRWTHGPLVVQALRAGKHVYSAVPMAISVEEIAAIIEAVRETGLTYMMGETSYYNPATVYARQRRSEGAFGRIFYAEGDYVHDMDLGFYAAYEYSGGPEWKRTASYPPMLYPTHSVGGVIGAIGGHAVSVSCIGVRDERGDGVFDREVSMFDNDFSNATALFELAGGGSMRINEFRRVGYPSHLRESRFRYFGTEGSFEQLVETAVWQDKEGFTDVSEQLKTVPTMSLDDPSLANVDPALRDAFISGLAPVHDGDRLPEELRRLPSGHEGSHHFLVDDFATAVATRTLPAVNAWEAARYTLPGIVAHQSALHGGERLPVPDFGDAPGEETDAHAVAPSSSAVAGGARS</sequence>
<organism evidence="4 5">
    <name type="scientific">Sinomonas terricola</name>
    <dbReference type="NCBI Taxonomy" id="3110330"/>
    <lineage>
        <taxon>Bacteria</taxon>
        <taxon>Bacillati</taxon>
        <taxon>Actinomycetota</taxon>
        <taxon>Actinomycetes</taxon>
        <taxon>Micrococcales</taxon>
        <taxon>Micrococcaceae</taxon>
        <taxon>Sinomonas</taxon>
    </lineage>
</organism>
<dbReference type="Gene3D" id="3.30.360.10">
    <property type="entry name" value="Dihydrodipicolinate Reductase, domain 2"/>
    <property type="match status" value="1"/>
</dbReference>
<dbReference type="PANTHER" id="PTHR43818">
    <property type="entry name" value="BCDNA.GH03377"/>
    <property type="match status" value="1"/>
</dbReference>
<evidence type="ECO:0000313" key="5">
    <source>
        <dbReference type="Proteomes" id="UP001304769"/>
    </source>
</evidence>
<dbReference type="SUPFAM" id="SSF55347">
    <property type="entry name" value="Glyceraldehyde-3-phosphate dehydrogenase-like, C-terminal domain"/>
    <property type="match status" value="1"/>
</dbReference>
<dbReference type="InterPro" id="IPR036291">
    <property type="entry name" value="NAD(P)-bd_dom_sf"/>
</dbReference>
<keyword evidence="5" id="KW-1185">Reference proteome</keyword>
<dbReference type="Proteomes" id="UP001304769">
    <property type="component" value="Unassembled WGS sequence"/>
</dbReference>
<evidence type="ECO:0000256" key="1">
    <source>
        <dbReference type="ARBA" id="ARBA00023002"/>
    </source>
</evidence>
<dbReference type="Pfam" id="PF01408">
    <property type="entry name" value="GFO_IDH_MocA"/>
    <property type="match status" value="1"/>
</dbReference>
<dbReference type="PANTHER" id="PTHR43818:SF11">
    <property type="entry name" value="BCDNA.GH03377"/>
    <property type="match status" value="1"/>
</dbReference>
<dbReference type="EMBL" id="JAYGGQ010000001">
    <property type="protein sequence ID" value="MEA5453816.1"/>
    <property type="molecule type" value="Genomic_DNA"/>
</dbReference>
<dbReference type="InterPro" id="IPR000683">
    <property type="entry name" value="Gfo/Idh/MocA-like_OxRdtase_N"/>
</dbReference>
<feature type="compositionally biased region" description="Low complexity" evidence="2">
    <location>
        <begin position="408"/>
        <end position="423"/>
    </location>
</feature>
<proteinExistence type="predicted"/>
<dbReference type="InterPro" id="IPR050463">
    <property type="entry name" value="Gfo/Idh/MocA_oxidrdct_glycsds"/>
</dbReference>
<dbReference type="Gene3D" id="3.40.50.720">
    <property type="entry name" value="NAD(P)-binding Rossmann-like Domain"/>
    <property type="match status" value="1"/>
</dbReference>
<accession>A0ABU5T3V0</accession>
<reference evidence="4 5" key="1">
    <citation type="submission" date="2023-12" db="EMBL/GenBank/DDBJ databases">
        <title>Sinomonas terricola sp. nov, isolated from litchi orchard soil in Guangdong, PR China.</title>
        <authorList>
            <person name="Jiaxin W."/>
            <person name="Yang Z."/>
            <person name="Honghui Z."/>
        </authorList>
    </citation>
    <scope>NUCLEOTIDE SEQUENCE [LARGE SCALE GENOMIC DNA]</scope>
    <source>
        <strain evidence="4 5">JGH33</strain>
    </source>
</reference>